<sequence>MLVLRAVPNVAVCQHAFRVGGVSPAIVRRPCSPQVAPPFHCLQHGCLFFCTWQVSSHGRVQNKRGHIHWGHRRPDGYCSIHLLRQGMNKEFLVHRLVAAHFLPSQSVANRLVVHHKDGVRHNNHVSNLEYVSQSQNMKSFYASRPLHSKHAARCKPVLVRFPGHYDWRYLSAMKEACLQTGVSCYHIRKCCEGNATHIRGYSFLCAEPLRPLQIASEVWHCAVDPRSGSVIAGWRVSSSGRVQSATTGRAHWGSLSSNGYWYVHIRGSTYSVHKLVARSFLGPVHSKEERFVNHKDGNKENNHVDNLEYVTASANSHHAYAVLGHKPSGAPRPVKGRRCGSVEWTEYESATAAARILRLHRTAITKCCRGGISQTGGFEFTYWQPPTLDGEEWRDVVVFV</sequence>
<dbReference type="SUPFAM" id="SSF64496">
    <property type="entry name" value="DNA-binding domain of intron-encoded endonucleases"/>
    <property type="match status" value="2"/>
</dbReference>
<feature type="domain" description="HNH nuclease" evidence="1">
    <location>
        <begin position="266"/>
        <end position="316"/>
    </location>
</feature>
<dbReference type="AlphaFoldDB" id="A0A7S0AHH1"/>
<dbReference type="InterPro" id="IPR003615">
    <property type="entry name" value="HNH_nuc"/>
</dbReference>
<dbReference type="EMBL" id="HBEG01027417">
    <property type="protein sequence ID" value="CAD8363978.1"/>
    <property type="molecule type" value="Transcribed_RNA"/>
</dbReference>
<dbReference type="InterPro" id="IPR044925">
    <property type="entry name" value="His-Me_finger_sf"/>
</dbReference>
<dbReference type="Pfam" id="PF13392">
    <property type="entry name" value="HNH_3"/>
    <property type="match status" value="2"/>
</dbReference>
<dbReference type="Gene3D" id="3.90.75.20">
    <property type="match status" value="2"/>
</dbReference>
<evidence type="ECO:0000259" key="1">
    <source>
        <dbReference type="SMART" id="SM00507"/>
    </source>
</evidence>
<organism evidence="2">
    <name type="scientific">Pyrodinium bahamense</name>
    <dbReference type="NCBI Taxonomy" id="73915"/>
    <lineage>
        <taxon>Eukaryota</taxon>
        <taxon>Sar</taxon>
        <taxon>Alveolata</taxon>
        <taxon>Dinophyceae</taxon>
        <taxon>Gonyaulacales</taxon>
        <taxon>Pyrocystaceae</taxon>
        <taxon>Pyrodinium</taxon>
    </lineage>
</organism>
<dbReference type="SUPFAM" id="SSF54060">
    <property type="entry name" value="His-Me finger endonucleases"/>
    <property type="match status" value="2"/>
</dbReference>
<evidence type="ECO:0000313" key="2">
    <source>
        <dbReference type="EMBL" id="CAD8363978.1"/>
    </source>
</evidence>
<dbReference type="Gene3D" id="1.10.10.10">
    <property type="entry name" value="Winged helix-like DNA-binding domain superfamily/Winged helix DNA-binding domain"/>
    <property type="match status" value="2"/>
</dbReference>
<accession>A0A7S0AHH1</accession>
<dbReference type="Pfam" id="PF22083">
    <property type="entry name" value="I-HmuI_NUMOD-like"/>
    <property type="match status" value="1"/>
</dbReference>
<reference evidence="2" key="1">
    <citation type="submission" date="2021-01" db="EMBL/GenBank/DDBJ databases">
        <authorList>
            <person name="Corre E."/>
            <person name="Pelletier E."/>
            <person name="Niang G."/>
            <person name="Scheremetjew M."/>
            <person name="Finn R."/>
            <person name="Kale V."/>
            <person name="Holt S."/>
            <person name="Cochrane G."/>
            <person name="Meng A."/>
            <person name="Brown T."/>
            <person name="Cohen L."/>
        </authorList>
    </citation>
    <scope>NUCLEOTIDE SEQUENCE</scope>
    <source>
        <strain evidence="2">Pbaha01</strain>
    </source>
</reference>
<dbReference type="InterPro" id="IPR036388">
    <property type="entry name" value="WH-like_DNA-bd_sf"/>
</dbReference>
<name>A0A7S0AHH1_9DINO</name>
<feature type="domain" description="HNH nuclease" evidence="1">
    <location>
        <begin position="87"/>
        <end position="137"/>
    </location>
</feature>
<dbReference type="InterPro" id="IPR054307">
    <property type="entry name" value="I-HmuI_NUMOD-like"/>
</dbReference>
<proteinExistence type="predicted"/>
<protein>
    <recommendedName>
        <fullName evidence="1">HNH nuclease domain-containing protein</fullName>
    </recommendedName>
</protein>
<gene>
    <name evidence="2" type="ORF">PBAH0796_LOCUS16639</name>
</gene>
<dbReference type="SMART" id="SM00507">
    <property type="entry name" value="HNHc"/>
    <property type="match status" value="2"/>
</dbReference>